<evidence type="ECO:0000313" key="1">
    <source>
        <dbReference type="EMBL" id="GAC80351.1"/>
    </source>
</evidence>
<accession>M3TFX7</accession>
<dbReference type="InterPro" id="IPR023374">
    <property type="entry name" value="AttH-like_dom_sf"/>
</dbReference>
<dbReference type="eggNOG" id="COG5621">
    <property type="taxonomic scope" value="Bacteria"/>
</dbReference>
<evidence type="ECO:0000313" key="2">
    <source>
        <dbReference type="Proteomes" id="UP000035009"/>
    </source>
</evidence>
<name>M3TFX7_GORML</name>
<dbReference type="STRING" id="410332.SAMN04488550_0288"/>
<dbReference type="RefSeq" id="WP_008379315.1">
    <property type="nucleotide sequence ID" value="NZ_BAOP01000017.1"/>
</dbReference>
<dbReference type="AlphaFoldDB" id="M3TFX7"/>
<dbReference type="SUPFAM" id="SSF159245">
    <property type="entry name" value="AttH-like"/>
    <property type="match status" value="1"/>
</dbReference>
<gene>
    <name evidence="1" type="ORF">GM1_017_00090</name>
</gene>
<comment type="caution">
    <text evidence="1">The sequence shown here is derived from an EMBL/GenBank/DDBJ whole genome shotgun (WGS) entry which is preliminary data.</text>
</comment>
<dbReference type="OrthoDB" id="5491608at2"/>
<proteinExistence type="predicted"/>
<sequence length="354" mass="39385">MPTDVVEAWNGPGRKDGELTAVLPRHNAFHARAERSAFEHWYFDAHLDNGYTVVGFLVKRRPEDPPFARPWVEVIVYRPDGTRRQIAQRYPSKAAHFSTEEMDVRIGPNSARVIPGEGGLPRYRVILDEDDVRLDLEFVNELPPWMPGRGETLFGDGGVFGWCVGAPRATVAGRMRVGDESWDVVGTGYADHNWGVGAMPKVIEQWHWGRLYTAEYSLLYAVVATQEKYGKLQIAPVMLAKGDSIVLSTGEAVLSEGPNAYDPVARREYPTSITLERPGEFSLTLDVRRVLHAQALLDDVPVIGSALLRPVTDRLIGRPGYFRFESDFTLAVTRDDGSVETVSGTTLHELVGLI</sequence>
<dbReference type="Gene3D" id="2.40.370.10">
    <property type="entry name" value="AttH-like domain"/>
    <property type="match status" value="1"/>
</dbReference>
<dbReference type="EMBL" id="BAOP01000017">
    <property type="protein sequence ID" value="GAC80351.1"/>
    <property type="molecule type" value="Genomic_DNA"/>
</dbReference>
<protein>
    <submittedName>
        <fullName evidence="1">Uncharacterized protein</fullName>
    </submittedName>
</protein>
<organism evidence="1 2">
    <name type="scientific">Gordonia malaquae NBRC 108250</name>
    <dbReference type="NCBI Taxonomy" id="1223542"/>
    <lineage>
        <taxon>Bacteria</taxon>
        <taxon>Bacillati</taxon>
        <taxon>Actinomycetota</taxon>
        <taxon>Actinomycetes</taxon>
        <taxon>Mycobacteriales</taxon>
        <taxon>Gordoniaceae</taxon>
        <taxon>Gordonia</taxon>
    </lineage>
</organism>
<dbReference type="Proteomes" id="UP000035009">
    <property type="component" value="Unassembled WGS sequence"/>
</dbReference>
<keyword evidence="2" id="KW-1185">Reference proteome</keyword>
<reference evidence="1 2" key="1">
    <citation type="submission" date="2013-02" db="EMBL/GenBank/DDBJ databases">
        <title>Whole genome shotgun sequence of Gordonia malaquae NBRC 108250.</title>
        <authorList>
            <person name="Yoshida I."/>
            <person name="Hosoyama A."/>
            <person name="Tsuchikane K."/>
            <person name="Ando Y."/>
            <person name="Baba S."/>
            <person name="Ohji S."/>
            <person name="Hamada M."/>
            <person name="Tamura T."/>
            <person name="Yamazoe A."/>
            <person name="Yamazaki S."/>
            <person name="Fujita N."/>
        </authorList>
    </citation>
    <scope>NUCLEOTIDE SEQUENCE [LARGE SCALE GENOMIC DNA]</scope>
    <source>
        <strain evidence="1 2">NBRC 108250</strain>
    </source>
</reference>